<dbReference type="RefSeq" id="WP_086941958.1">
    <property type="nucleotide sequence ID" value="NZ_FONM01000013.1"/>
</dbReference>
<evidence type="ECO:0000313" key="6">
    <source>
        <dbReference type="Proteomes" id="UP000195985"/>
    </source>
</evidence>
<keyword evidence="3" id="KW-1133">Transmembrane helix</keyword>
<feature type="transmembrane region" description="Helical" evidence="3">
    <location>
        <begin position="154"/>
        <end position="175"/>
    </location>
</feature>
<gene>
    <name evidence="5" type="ORF">TPAS_763</name>
</gene>
<feature type="transmembrane region" description="Helical" evidence="3">
    <location>
        <begin position="132"/>
        <end position="148"/>
    </location>
</feature>
<dbReference type="InterPro" id="IPR037185">
    <property type="entry name" value="EmrE-like"/>
</dbReference>
<keyword evidence="3" id="KW-0472">Membrane</keyword>
<evidence type="ECO:0000256" key="1">
    <source>
        <dbReference type="ARBA" id="ARBA00004127"/>
    </source>
</evidence>
<dbReference type="GO" id="GO:0016020">
    <property type="term" value="C:membrane"/>
    <property type="evidence" value="ECO:0007669"/>
    <property type="project" value="InterPro"/>
</dbReference>
<dbReference type="STRING" id="43064.SAMN04488086_11351"/>
<feature type="transmembrane region" description="Helical" evidence="3">
    <location>
        <begin position="187"/>
        <end position="208"/>
    </location>
</feature>
<evidence type="ECO:0000256" key="3">
    <source>
        <dbReference type="SAM" id="Phobius"/>
    </source>
</evidence>
<dbReference type="AlphaFoldDB" id="A0A1W1IDI3"/>
<comment type="subcellular location">
    <subcellularLocation>
        <location evidence="1">Endomembrane system</location>
        <topology evidence="1">Multi-pass membrane protein</topology>
    </subcellularLocation>
</comment>
<keyword evidence="3" id="KW-0812">Transmembrane</keyword>
<feature type="transmembrane region" description="Helical" evidence="3">
    <location>
        <begin position="101"/>
        <end position="120"/>
    </location>
</feature>
<evidence type="ECO:0000256" key="2">
    <source>
        <dbReference type="ARBA" id="ARBA00007362"/>
    </source>
</evidence>
<dbReference type="PANTHER" id="PTHR22911">
    <property type="entry name" value="ACYL-MALONYL CONDENSING ENZYME-RELATED"/>
    <property type="match status" value="1"/>
</dbReference>
<dbReference type="OrthoDB" id="9810818at2"/>
<keyword evidence="6" id="KW-1185">Reference proteome</keyword>
<name>A0A1W1IDI3_9LACT</name>
<feature type="transmembrane region" description="Helical" evidence="3">
    <location>
        <begin position="214"/>
        <end position="236"/>
    </location>
</feature>
<dbReference type="EMBL" id="FWEY01000002">
    <property type="protein sequence ID" value="SLM51088.1"/>
    <property type="molecule type" value="Genomic_DNA"/>
</dbReference>
<dbReference type="PANTHER" id="PTHR22911:SF79">
    <property type="entry name" value="MOBA-LIKE NTP TRANSFERASE DOMAIN-CONTAINING PROTEIN"/>
    <property type="match status" value="1"/>
</dbReference>
<feature type="transmembrane region" description="Helical" evidence="3">
    <location>
        <begin position="38"/>
        <end position="55"/>
    </location>
</feature>
<feature type="transmembrane region" description="Helical" evidence="3">
    <location>
        <begin position="7"/>
        <end position="32"/>
    </location>
</feature>
<evidence type="ECO:0000313" key="5">
    <source>
        <dbReference type="EMBL" id="SLM51088.1"/>
    </source>
</evidence>
<feature type="transmembrane region" description="Helical" evidence="3">
    <location>
        <begin position="248"/>
        <end position="268"/>
    </location>
</feature>
<feature type="transmembrane region" description="Helical" evidence="3">
    <location>
        <begin position="274"/>
        <end position="293"/>
    </location>
</feature>
<proteinExistence type="inferred from homology"/>
<feature type="transmembrane region" description="Helical" evidence="3">
    <location>
        <begin position="76"/>
        <end position="95"/>
    </location>
</feature>
<dbReference type="Gene3D" id="1.10.3730.20">
    <property type="match status" value="1"/>
</dbReference>
<reference evidence="6" key="1">
    <citation type="submission" date="2016-04" db="EMBL/GenBank/DDBJ databases">
        <authorList>
            <person name="Strepis N."/>
        </authorList>
    </citation>
    <scope>NUCLEOTIDE SEQUENCE [LARGE SCALE GENOMIC DNA]</scope>
</reference>
<sequence>MSDKVKGILLAAGGGSLWGISGILAQLLFAVYTVSSEWLVSTRLLMAGILILFYSRAVKREDIFGIFRESGDVIRLLLFAVFGMVSCQYLFFKAIEVSSASLAAILQFTAPIFVYLYMLIKKEKHFNPAEGGLVLATFAGVLLIVTKGEFSRIAVSPLGLVLGIGSAIGVAFYTLQPRLILKKYGSSVVVGWGMFIGGVLFQFIHPFWAPGFAMTAQSVLLTGAIILFGTAVAFLAYLESVKYIEASLASVMTALEPLLAAILSVLVFGTASGFVEWLGIAIVLGSVLLLSNFSRFKEKIPSRECGKEIL</sequence>
<evidence type="ECO:0000259" key="4">
    <source>
        <dbReference type="Pfam" id="PF00892"/>
    </source>
</evidence>
<accession>A0A1W1IDI3</accession>
<feature type="domain" description="EamA" evidence="4">
    <location>
        <begin position="158"/>
        <end position="291"/>
    </location>
</feature>
<feature type="domain" description="EamA" evidence="4">
    <location>
        <begin position="6"/>
        <end position="146"/>
    </location>
</feature>
<comment type="similarity">
    <text evidence="2">Belongs to the EamA transporter family.</text>
</comment>
<dbReference type="SUPFAM" id="SSF103481">
    <property type="entry name" value="Multidrug resistance efflux transporter EmrE"/>
    <property type="match status" value="2"/>
</dbReference>
<organism evidence="5 6">
    <name type="scientific">Trichococcus pasteurii</name>
    <dbReference type="NCBI Taxonomy" id="43064"/>
    <lineage>
        <taxon>Bacteria</taxon>
        <taxon>Bacillati</taxon>
        <taxon>Bacillota</taxon>
        <taxon>Bacilli</taxon>
        <taxon>Lactobacillales</taxon>
        <taxon>Carnobacteriaceae</taxon>
        <taxon>Trichococcus</taxon>
    </lineage>
</organism>
<dbReference type="InterPro" id="IPR000620">
    <property type="entry name" value="EamA_dom"/>
</dbReference>
<dbReference type="Proteomes" id="UP000195985">
    <property type="component" value="Unassembled WGS sequence"/>
</dbReference>
<dbReference type="Pfam" id="PF00892">
    <property type="entry name" value="EamA"/>
    <property type="match status" value="2"/>
</dbReference>
<protein>
    <recommendedName>
        <fullName evidence="4">EamA domain-containing protein</fullName>
    </recommendedName>
</protein>